<dbReference type="SMART" id="SM00388">
    <property type="entry name" value="HisKA"/>
    <property type="match status" value="1"/>
</dbReference>
<evidence type="ECO:0000313" key="11">
    <source>
        <dbReference type="EMBL" id="GKX28364.1"/>
    </source>
</evidence>
<dbReference type="EC" id="2.7.13.3" evidence="3"/>
<dbReference type="SUPFAM" id="SSF55874">
    <property type="entry name" value="ATPase domain of HSP90 chaperone/DNA topoisomerase II/histidine kinase"/>
    <property type="match status" value="1"/>
</dbReference>
<evidence type="ECO:0000256" key="8">
    <source>
        <dbReference type="SAM" id="Phobius"/>
    </source>
</evidence>
<dbReference type="PANTHER" id="PTHR45453">
    <property type="entry name" value="PHOSPHATE REGULON SENSOR PROTEIN PHOR"/>
    <property type="match status" value="1"/>
</dbReference>
<evidence type="ECO:0000256" key="4">
    <source>
        <dbReference type="ARBA" id="ARBA00022553"/>
    </source>
</evidence>
<keyword evidence="7" id="KW-0902">Two-component regulatory system</keyword>
<comment type="caution">
    <text evidence="11">The sequence shown here is derived from an EMBL/GenBank/DDBJ whole genome shotgun (WGS) entry which is preliminary data.</text>
</comment>
<evidence type="ECO:0000259" key="9">
    <source>
        <dbReference type="PROSITE" id="PS50109"/>
    </source>
</evidence>
<dbReference type="CDD" id="cd00082">
    <property type="entry name" value="HisKA"/>
    <property type="match status" value="1"/>
</dbReference>
<keyword evidence="8" id="KW-0472">Membrane</keyword>
<dbReference type="Pfam" id="PF02518">
    <property type="entry name" value="HATPase_c"/>
    <property type="match status" value="1"/>
</dbReference>
<dbReference type="CDD" id="cd06225">
    <property type="entry name" value="HAMP"/>
    <property type="match status" value="1"/>
</dbReference>
<dbReference type="PRINTS" id="PR00344">
    <property type="entry name" value="BCTRLSENSOR"/>
</dbReference>
<evidence type="ECO:0000313" key="12">
    <source>
        <dbReference type="Proteomes" id="UP001144256"/>
    </source>
</evidence>
<dbReference type="InterPro" id="IPR004358">
    <property type="entry name" value="Sig_transdc_His_kin-like_C"/>
</dbReference>
<evidence type="ECO:0000256" key="7">
    <source>
        <dbReference type="ARBA" id="ARBA00023012"/>
    </source>
</evidence>
<protein>
    <recommendedName>
        <fullName evidence="3">histidine kinase</fullName>
        <ecNumber evidence="3">2.7.13.3</ecNumber>
    </recommendedName>
</protein>
<name>A0A9W5Y8D0_9FIRM</name>
<dbReference type="AlphaFoldDB" id="A0A9W5Y8D0"/>
<comment type="subcellular location">
    <subcellularLocation>
        <location evidence="2">Membrane</location>
    </subcellularLocation>
</comment>
<dbReference type="Gene3D" id="6.10.340.10">
    <property type="match status" value="1"/>
</dbReference>
<evidence type="ECO:0000256" key="1">
    <source>
        <dbReference type="ARBA" id="ARBA00000085"/>
    </source>
</evidence>
<dbReference type="Proteomes" id="UP001144256">
    <property type="component" value="Unassembled WGS sequence"/>
</dbReference>
<dbReference type="InterPro" id="IPR003594">
    <property type="entry name" value="HATPase_dom"/>
</dbReference>
<organism evidence="11 12">
    <name type="scientific">Vallitalea longa</name>
    <dbReference type="NCBI Taxonomy" id="2936439"/>
    <lineage>
        <taxon>Bacteria</taxon>
        <taxon>Bacillati</taxon>
        <taxon>Bacillota</taxon>
        <taxon>Clostridia</taxon>
        <taxon>Lachnospirales</taxon>
        <taxon>Vallitaleaceae</taxon>
        <taxon>Vallitalea</taxon>
    </lineage>
</organism>
<evidence type="ECO:0000256" key="2">
    <source>
        <dbReference type="ARBA" id="ARBA00004370"/>
    </source>
</evidence>
<dbReference type="SUPFAM" id="SSF47384">
    <property type="entry name" value="Homodimeric domain of signal transducing histidine kinase"/>
    <property type="match status" value="1"/>
</dbReference>
<keyword evidence="5" id="KW-0808">Transferase</keyword>
<dbReference type="InterPro" id="IPR005467">
    <property type="entry name" value="His_kinase_dom"/>
</dbReference>
<dbReference type="CDD" id="cd00075">
    <property type="entry name" value="HATPase"/>
    <property type="match status" value="1"/>
</dbReference>
<evidence type="ECO:0000259" key="10">
    <source>
        <dbReference type="PROSITE" id="PS50885"/>
    </source>
</evidence>
<dbReference type="GO" id="GO:0016036">
    <property type="term" value="P:cellular response to phosphate starvation"/>
    <property type="evidence" value="ECO:0007669"/>
    <property type="project" value="TreeGrafter"/>
</dbReference>
<evidence type="ECO:0000256" key="6">
    <source>
        <dbReference type="ARBA" id="ARBA00022777"/>
    </source>
</evidence>
<dbReference type="Gene3D" id="1.10.287.130">
    <property type="match status" value="1"/>
</dbReference>
<feature type="transmembrane region" description="Helical" evidence="8">
    <location>
        <begin position="75"/>
        <end position="94"/>
    </location>
</feature>
<reference evidence="11" key="1">
    <citation type="submission" date="2022-06" db="EMBL/GenBank/DDBJ databases">
        <title>Vallitalea longa sp. nov., an anaerobic bacterium isolated from marine sediment.</title>
        <authorList>
            <person name="Hirano S."/>
            <person name="Terahara T."/>
            <person name="Mori K."/>
            <person name="Hamada M."/>
            <person name="Matsumoto R."/>
            <person name="Kobayashi T."/>
        </authorList>
    </citation>
    <scope>NUCLEOTIDE SEQUENCE</scope>
    <source>
        <strain evidence="11">SH18-1</strain>
    </source>
</reference>
<dbReference type="InterPro" id="IPR003661">
    <property type="entry name" value="HisK_dim/P_dom"/>
</dbReference>
<dbReference type="GO" id="GO:0000155">
    <property type="term" value="F:phosphorelay sensor kinase activity"/>
    <property type="evidence" value="ECO:0007669"/>
    <property type="project" value="InterPro"/>
</dbReference>
<dbReference type="InterPro" id="IPR050351">
    <property type="entry name" value="BphY/WalK/GraS-like"/>
</dbReference>
<feature type="domain" description="Histidine kinase" evidence="9">
    <location>
        <begin position="156"/>
        <end position="360"/>
    </location>
</feature>
<dbReference type="FunFam" id="3.30.565.10:FF:000006">
    <property type="entry name" value="Sensor histidine kinase WalK"/>
    <property type="match status" value="1"/>
</dbReference>
<keyword evidence="8" id="KW-1133">Transmembrane helix</keyword>
<keyword evidence="8" id="KW-0812">Transmembrane</keyword>
<gene>
    <name evidence="11" type="ORF">SH1V18_08440</name>
</gene>
<dbReference type="EMBL" id="BRLB01000001">
    <property type="protein sequence ID" value="GKX28364.1"/>
    <property type="molecule type" value="Genomic_DNA"/>
</dbReference>
<dbReference type="Gene3D" id="3.30.565.10">
    <property type="entry name" value="Histidine kinase-like ATPase, C-terminal domain"/>
    <property type="match status" value="1"/>
</dbReference>
<dbReference type="GO" id="GO:0005886">
    <property type="term" value="C:plasma membrane"/>
    <property type="evidence" value="ECO:0007669"/>
    <property type="project" value="TreeGrafter"/>
</dbReference>
<dbReference type="PROSITE" id="PS50885">
    <property type="entry name" value="HAMP"/>
    <property type="match status" value="1"/>
</dbReference>
<accession>A0A9W5Y8D0</accession>
<keyword evidence="4" id="KW-0597">Phosphoprotein</keyword>
<proteinExistence type="predicted"/>
<dbReference type="SMART" id="SM00387">
    <property type="entry name" value="HATPase_c"/>
    <property type="match status" value="1"/>
</dbReference>
<dbReference type="PROSITE" id="PS50109">
    <property type="entry name" value="HIS_KIN"/>
    <property type="match status" value="1"/>
</dbReference>
<evidence type="ECO:0000256" key="3">
    <source>
        <dbReference type="ARBA" id="ARBA00012438"/>
    </source>
</evidence>
<dbReference type="InterPro" id="IPR036097">
    <property type="entry name" value="HisK_dim/P_sf"/>
</dbReference>
<comment type="catalytic activity">
    <reaction evidence="1">
        <text>ATP + protein L-histidine = ADP + protein N-phospho-L-histidine.</text>
        <dbReference type="EC" id="2.7.13.3"/>
    </reaction>
</comment>
<dbReference type="Pfam" id="PF00512">
    <property type="entry name" value="HisKA"/>
    <property type="match status" value="1"/>
</dbReference>
<dbReference type="GO" id="GO:0004721">
    <property type="term" value="F:phosphoprotein phosphatase activity"/>
    <property type="evidence" value="ECO:0007669"/>
    <property type="project" value="TreeGrafter"/>
</dbReference>
<evidence type="ECO:0000256" key="5">
    <source>
        <dbReference type="ARBA" id="ARBA00022679"/>
    </source>
</evidence>
<feature type="transmembrane region" description="Helical" evidence="8">
    <location>
        <begin position="12"/>
        <end position="33"/>
    </location>
</feature>
<dbReference type="InterPro" id="IPR003660">
    <property type="entry name" value="HAMP_dom"/>
</dbReference>
<feature type="domain" description="HAMP" evidence="10">
    <location>
        <begin position="115"/>
        <end position="148"/>
    </location>
</feature>
<sequence length="360" mass="40638">MNKINLQIRLTLLSSILLTVACIILTFVINLSANRMVKSIVVYPENLSDKIELIESFPATENEAMHKQRTFQLESLGYMLIVIVIGSTCTYFMAGHALKSVKKLTKSVKGKNVTNLTDTLPLPKIKDEIYELTIAFNEMSQNLEKSFLLQKQFSGDVAHELRTPLAVLQAKVDVFKMEDNIDTSKFTRDLSIQLNRLADLINDLLWFSKDIPLENISQIDLSVLVQDVSEELYSLAKEKNIEIEIEKASFLVTGNDALLERVFYNLLQNGIKYSENNSKVGVSFNAKRKTVLVWDTGFGIEDTEKAVIFEPFYRINKSRNKKNEGNGLGLAICKKILQKHGAKISVTNNSPNGTIFEICF</sequence>
<dbReference type="PROSITE" id="PS51257">
    <property type="entry name" value="PROKAR_LIPOPROTEIN"/>
    <property type="match status" value="1"/>
</dbReference>
<keyword evidence="12" id="KW-1185">Reference proteome</keyword>
<dbReference type="PANTHER" id="PTHR45453:SF1">
    <property type="entry name" value="PHOSPHATE REGULON SENSOR PROTEIN PHOR"/>
    <property type="match status" value="1"/>
</dbReference>
<keyword evidence="6" id="KW-0418">Kinase</keyword>
<dbReference type="InterPro" id="IPR036890">
    <property type="entry name" value="HATPase_C_sf"/>
</dbReference>